<reference evidence="1" key="1">
    <citation type="submission" date="2006-10" db="EMBL/GenBank/DDBJ databases">
        <authorList>
            <person name="Amadeo P."/>
            <person name="Zhao Q."/>
            <person name="Wortman J."/>
            <person name="Fraser-Liggett C."/>
            <person name="Carlton J."/>
        </authorList>
    </citation>
    <scope>NUCLEOTIDE SEQUENCE</scope>
    <source>
        <strain evidence="1">G3</strain>
    </source>
</reference>
<name>A2F0W2_TRIV3</name>
<dbReference type="EMBL" id="DS113567">
    <property type="protein sequence ID" value="EAY01437.1"/>
    <property type="molecule type" value="Genomic_DNA"/>
</dbReference>
<evidence type="ECO:0000313" key="1">
    <source>
        <dbReference type="EMBL" id="EAY01437.1"/>
    </source>
</evidence>
<accession>A2F0W2</accession>
<dbReference type="KEGG" id="tva:4759263"/>
<dbReference type="Proteomes" id="UP000001542">
    <property type="component" value="Unassembled WGS sequence"/>
</dbReference>
<dbReference type="PANTHER" id="PTHR24159:SF5">
    <property type="entry name" value="ANK_REP_REGION DOMAIN-CONTAINING PROTEIN"/>
    <property type="match status" value="1"/>
</dbReference>
<dbReference type="VEuPathDB" id="TrichDB:TVAG_490250"/>
<organism evidence="1 2">
    <name type="scientific">Trichomonas vaginalis (strain ATCC PRA-98 / G3)</name>
    <dbReference type="NCBI Taxonomy" id="412133"/>
    <lineage>
        <taxon>Eukaryota</taxon>
        <taxon>Metamonada</taxon>
        <taxon>Parabasalia</taxon>
        <taxon>Trichomonadida</taxon>
        <taxon>Trichomonadidae</taxon>
        <taxon>Trichomonas</taxon>
    </lineage>
</organism>
<dbReference type="RefSeq" id="XP_001314141.1">
    <property type="nucleotide sequence ID" value="XM_001314130.1"/>
</dbReference>
<dbReference type="PANTHER" id="PTHR24159">
    <property type="match status" value="1"/>
</dbReference>
<protein>
    <submittedName>
        <fullName evidence="1">Uncharacterized protein</fullName>
    </submittedName>
</protein>
<gene>
    <name evidence="1" type="ORF">TVAG_490250</name>
</gene>
<dbReference type="InParanoid" id="A2F0W2"/>
<dbReference type="AlphaFoldDB" id="A2F0W2"/>
<proteinExistence type="predicted"/>
<sequence>MLSSEPLTKESEYDFSNFKPIEIFTYPNQVSKTIWNFNSNNILQTTSQIIDLINNNKVPIQMVLYLIDNISKSRAKEIELFAELYQNISNKFSCIIKPSNERLATLLHYKGIKFENFQPFMKEEEILNLYSTESPLYYIAWDKVDELKCKFPNLNFDPIKDHEFSPFDCAIFMDQNCVSIT</sequence>
<dbReference type="VEuPathDB" id="TrichDB:TVAGG3_0532810"/>
<reference evidence="1" key="2">
    <citation type="journal article" date="2007" name="Science">
        <title>Draft genome sequence of the sexually transmitted pathogen Trichomonas vaginalis.</title>
        <authorList>
            <person name="Carlton J.M."/>
            <person name="Hirt R.P."/>
            <person name="Silva J.C."/>
            <person name="Delcher A.L."/>
            <person name="Schatz M."/>
            <person name="Zhao Q."/>
            <person name="Wortman J.R."/>
            <person name="Bidwell S.L."/>
            <person name="Alsmark U.C.M."/>
            <person name="Besteiro S."/>
            <person name="Sicheritz-Ponten T."/>
            <person name="Noel C.J."/>
            <person name="Dacks J.B."/>
            <person name="Foster P.G."/>
            <person name="Simillion C."/>
            <person name="Van de Peer Y."/>
            <person name="Miranda-Saavedra D."/>
            <person name="Barton G.J."/>
            <person name="Westrop G.D."/>
            <person name="Mueller S."/>
            <person name="Dessi D."/>
            <person name="Fiori P.L."/>
            <person name="Ren Q."/>
            <person name="Paulsen I."/>
            <person name="Zhang H."/>
            <person name="Bastida-Corcuera F.D."/>
            <person name="Simoes-Barbosa A."/>
            <person name="Brown M.T."/>
            <person name="Hayes R.D."/>
            <person name="Mukherjee M."/>
            <person name="Okumura C.Y."/>
            <person name="Schneider R."/>
            <person name="Smith A.J."/>
            <person name="Vanacova S."/>
            <person name="Villalvazo M."/>
            <person name="Haas B.J."/>
            <person name="Pertea M."/>
            <person name="Feldblyum T.V."/>
            <person name="Utterback T.R."/>
            <person name="Shu C.L."/>
            <person name="Osoegawa K."/>
            <person name="de Jong P.J."/>
            <person name="Hrdy I."/>
            <person name="Horvathova L."/>
            <person name="Zubacova Z."/>
            <person name="Dolezal P."/>
            <person name="Malik S.B."/>
            <person name="Logsdon J.M. Jr."/>
            <person name="Henze K."/>
            <person name="Gupta A."/>
            <person name="Wang C.C."/>
            <person name="Dunne R.L."/>
            <person name="Upcroft J.A."/>
            <person name="Upcroft P."/>
            <person name="White O."/>
            <person name="Salzberg S.L."/>
            <person name="Tang P."/>
            <person name="Chiu C.-H."/>
            <person name="Lee Y.-S."/>
            <person name="Embley T.M."/>
            <person name="Coombs G.H."/>
            <person name="Mottram J.C."/>
            <person name="Tachezy J."/>
            <person name="Fraser-Liggett C.M."/>
            <person name="Johnson P.J."/>
        </authorList>
    </citation>
    <scope>NUCLEOTIDE SEQUENCE [LARGE SCALE GENOMIC DNA]</scope>
    <source>
        <strain evidence="1">G3</strain>
    </source>
</reference>
<evidence type="ECO:0000313" key="2">
    <source>
        <dbReference type="Proteomes" id="UP000001542"/>
    </source>
</evidence>
<keyword evidence="2" id="KW-1185">Reference proteome</keyword>